<keyword evidence="4 11" id="KW-0347">Helicase</keyword>
<dbReference type="InterPro" id="IPR012340">
    <property type="entry name" value="NA-bd_OB-fold"/>
</dbReference>
<dbReference type="AlphaFoldDB" id="A0A1G1W3K9"/>
<dbReference type="InterPro" id="IPR027417">
    <property type="entry name" value="P-loop_NTPase"/>
</dbReference>
<dbReference type="InterPro" id="IPR011545">
    <property type="entry name" value="DEAD/DEAH_box_helicase_dom"/>
</dbReference>
<dbReference type="CDD" id="cd17992">
    <property type="entry name" value="DEXHc_RecG"/>
    <property type="match status" value="1"/>
</dbReference>
<dbReference type="GO" id="GO:0006281">
    <property type="term" value="P:DNA repair"/>
    <property type="evidence" value="ECO:0007669"/>
    <property type="project" value="UniProtKB-KW"/>
</dbReference>
<dbReference type="Pfam" id="PF00270">
    <property type="entry name" value="DEAD"/>
    <property type="match status" value="1"/>
</dbReference>
<evidence type="ECO:0000256" key="8">
    <source>
        <dbReference type="ARBA" id="ARBA00049819"/>
    </source>
</evidence>
<dbReference type="CDD" id="cd04488">
    <property type="entry name" value="RecG_wedge_OBF"/>
    <property type="match status" value="1"/>
</dbReference>
<dbReference type="Gene3D" id="2.40.50.140">
    <property type="entry name" value="Nucleic acid-binding proteins"/>
    <property type="match status" value="1"/>
</dbReference>
<dbReference type="InterPro" id="IPR014001">
    <property type="entry name" value="Helicase_ATP-bd"/>
</dbReference>
<dbReference type="InterPro" id="IPR033454">
    <property type="entry name" value="RecG_wedge"/>
</dbReference>
<evidence type="ECO:0000256" key="5">
    <source>
        <dbReference type="ARBA" id="ARBA00022840"/>
    </source>
</evidence>
<dbReference type="NCBIfam" id="NF008168">
    <property type="entry name" value="PRK10917.2-2"/>
    <property type="match status" value="1"/>
</dbReference>
<dbReference type="InterPro" id="IPR047112">
    <property type="entry name" value="RecG/Mfd"/>
</dbReference>
<evidence type="ECO:0000259" key="9">
    <source>
        <dbReference type="PROSITE" id="PS51192"/>
    </source>
</evidence>
<accession>A0A1G1W3K9</accession>
<keyword evidence="6" id="KW-0238">DNA-binding</keyword>
<keyword evidence="5" id="KW-0067">ATP-binding</keyword>
<dbReference type="Pfam" id="PF17191">
    <property type="entry name" value="RecG_wedge"/>
    <property type="match status" value="1"/>
</dbReference>
<reference evidence="11 12" key="1">
    <citation type="journal article" date="2016" name="Nat. Commun.">
        <title>Thousands of microbial genomes shed light on interconnected biogeochemical processes in an aquifer system.</title>
        <authorList>
            <person name="Anantharaman K."/>
            <person name="Brown C.T."/>
            <person name="Hug L.A."/>
            <person name="Sharon I."/>
            <person name="Castelle C.J."/>
            <person name="Probst A.J."/>
            <person name="Thomas B.C."/>
            <person name="Singh A."/>
            <person name="Wilkins M.J."/>
            <person name="Karaoz U."/>
            <person name="Brodie E.L."/>
            <person name="Williams K.H."/>
            <person name="Hubbard S.S."/>
            <person name="Banfield J.F."/>
        </authorList>
    </citation>
    <scope>NUCLEOTIDE SEQUENCE [LARGE SCALE GENOMIC DNA]</scope>
</reference>
<gene>
    <name evidence="11" type="ORF">A2113_03185</name>
</gene>
<keyword evidence="3" id="KW-0378">Hydrolase</keyword>
<proteinExistence type="predicted"/>
<evidence type="ECO:0000256" key="6">
    <source>
        <dbReference type="ARBA" id="ARBA00023125"/>
    </source>
</evidence>
<evidence type="ECO:0000259" key="10">
    <source>
        <dbReference type="PROSITE" id="PS51194"/>
    </source>
</evidence>
<evidence type="ECO:0000256" key="4">
    <source>
        <dbReference type="ARBA" id="ARBA00022806"/>
    </source>
</evidence>
<dbReference type="GO" id="GO:0005524">
    <property type="term" value="F:ATP binding"/>
    <property type="evidence" value="ECO:0007669"/>
    <property type="project" value="UniProtKB-KW"/>
</dbReference>
<evidence type="ECO:0000256" key="1">
    <source>
        <dbReference type="ARBA" id="ARBA00022741"/>
    </source>
</evidence>
<dbReference type="GO" id="GO:0003678">
    <property type="term" value="F:DNA helicase activity"/>
    <property type="evidence" value="ECO:0007669"/>
    <property type="project" value="TreeGrafter"/>
</dbReference>
<dbReference type="PANTHER" id="PTHR47964">
    <property type="entry name" value="ATP-DEPENDENT DNA HELICASE HOMOLOG RECG, CHLOROPLASTIC"/>
    <property type="match status" value="1"/>
</dbReference>
<dbReference type="EMBL" id="MHCN01000007">
    <property type="protein sequence ID" value="OGY22255.1"/>
    <property type="molecule type" value="Genomic_DNA"/>
</dbReference>
<keyword evidence="7" id="KW-0234">DNA repair</keyword>
<comment type="caution">
    <text evidence="11">The sequence shown here is derived from an EMBL/GenBank/DDBJ whole genome shotgun (WGS) entry which is preliminary data.</text>
</comment>
<dbReference type="STRING" id="1802591.A2113_03185"/>
<dbReference type="SUPFAM" id="SSF50249">
    <property type="entry name" value="Nucleic acid-binding proteins"/>
    <property type="match status" value="1"/>
</dbReference>
<sequence length="670" mass="74519">MDLNTQVKEIPRIGPTFLRKLKKLNIGTVGDLIYHFPFRYETYGGKKKIGEVVLGEVASVSGEVWQIRNVRTRFRKNLTLAKVADSSGTIEVVWFNQPFLIKTLPVGSKISLAGKIDLFSQKPTFINPEYELLSKTGKKPLHTTGLVPIYPETAGLNSKWLRKQIKEVLPSLLPKVEEVLPAESLKRNRLIGRRQAIWQIHAPTSEKRIEAARKRLAFDELLIISLQAKIRKAAWQKPQGGVALPTNQEKILRLIQALPFHLTEAQSKVLKEILADLSQKKPMNRLLQGDVGSGKTVVAAIAAYSVFLNGFQTAIMAPTEILAIQHFNTLKAILAPCGVKISLRTSARKRNEPFDCLVGTHALLSSTVSFEKLAFAVIDEQHRFGVKQRGLLRSKGIAPHVLTMTATPIPRSLALTLYGDLDISTIDELPKGRRIVKTYVVPLNKRGGAYQFIREKTAVGEQVFIICPLIDPSETLASAKAANQEYKRLQEDVFPDLSLGLLHGRMKSKEKERVLEEFLSKKYYILVATPVVEVGIDIPGATVMLIEAAERFGLASLHQLRGRVGRSSQQSYCFLFTESRGRAVLDRLKALERHYIGLKLAEIDLQMRGPGQIYGTAQSGLTNFKIANLADLPTVESVKKEADILFDQITLEKLPALKNDLESSGPIAPD</sequence>
<feature type="domain" description="Helicase ATP-binding" evidence="9">
    <location>
        <begin position="276"/>
        <end position="426"/>
    </location>
</feature>
<evidence type="ECO:0000313" key="11">
    <source>
        <dbReference type="EMBL" id="OGY22255.1"/>
    </source>
</evidence>
<keyword evidence="1" id="KW-0547">Nucleotide-binding</keyword>
<dbReference type="PROSITE" id="PS51192">
    <property type="entry name" value="HELICASE_ATP_BIND_1"/>
    <property type="match status" value="1"/>
</dbReference>
<dbReference type="NCBIfam" id="NF008165">
    <property type="entry name" value="PRK10917.1-3"/>
    <property type="match status" value="1"/>
</dbReference>
<dbReference type="Gene3D" id="3.40.50.300">
    <property type="entry name" value="P-loop containing nucleotide triphosphate hydrolases"/>
    <property type="match status" value="2"/>
</dbReference>
<evidence type="ECO:0000256" key="3">
    <source>
        <dbReference type="ARBA" id="ARBA00022801"/>
    </source>
</evidence>
<evidence type="ECO:0000313" key="12">
    <source>
        <dbReference type="Proteomes" id="UP000176299"/>
    </source>
</evidence>
<feature type="domain" description="Helicase C-terminal" evidence="10">
    <location>
        <begin position="459"/>
        <end position="611"/>
    </location>
</feature>
<name>A0A1G1W3K9_9BACT</name>
<dbReference type="SMART" id="SM00487">
    <property type="entry name" value="DEXDc"/>
    <property type="match status" value="1"/>
</dbReference>
<dbReference type="PROSITE" id="PS51194">
    <property type="entry name" value="HELICASE_CTER"/>
    <property type="match status" value="1"/>
</dbReference>
<evidence type="ECO:0000256" key="7">
    <source>
        <dbReference type="ARBA" id="ARBA00023204"/>
    </source>
</evidence>
<dbReference type="PANTHER" id="PTHR47964:SF1">
    <property type="entry name" value="ATP-DEPENDENT DNA HELICASE HOMOLOG RECG, CHLOROPLASTIC"/>
    <property type="match status" value="1"/>
</dbReference>
<dbReference type="InterPro" id="IPR001650">
    <property type="entry name" value="Helicase_C-like"/>
</dbReference>
<protein>
    <recommendedName>
        <fullName evidence="8">Probable DNA 3'-5' helicase RecG</fullName>
    </recommendedName>
</protein>
<dbReference type="GO" id="GO:0016787">
    <property type="term" value="F:hydrolase activity"/>
    <property type="evidence" value="ECO:0007669"/>
    <property type="project" value="UniProtKB-KW"/>
</dbReference>
<evidence type="ECO:0000256" key="2">
    <source>
        <dbReference type="ARBA" id="ARBA00022763"/>
    </source>
</evidence>
<keyword evidence="2" id="KW-0227">DNA damage</keyword>
<dbReference type="SMART" id="SM00490">
    <property type="entry name" value="HELICc"/>
    <property type="match status" value="1"/>
</dbReference>
<organism evidence="11 12">
    <name type="scientific">Candidatus Woykebacteria bacterium GWA1_44_8</name>
    <dbReference type="NCBI Taxonomy" id="1802591"/>
    <lineage>
        <taxon>Bacteria</taxon>
        <taxon>Candidatus Woykeibacteriota</taxon>
    </lineage>
</organism>
<dbReference type="Proteomes" id="UP000176299">
    <property type="component" value="Unassembled WGS sequence"/>
</dbReference>
<dbReference type="Pfam" id="PF19833">
    <property type="entry name" value="RecG_dom3_C"/>
    <property type="match status" value="1"/>
</dbReference>
<dbReference type="SUPFAM" id="SSF52540">
    <property type="entry name" value="P-loop containing nucleoside triphosphate hydrolases"/>
    <property type="match status" value="2"/>
</dbReference>
<dbReference type="GO" id="GO:0003677">
    <property type="term" value="F:DNA binding"/>
    <property type="evidence" value="ECO:0007669"/>
    <property type="project" value="UniProtKB-KW"/>
</dbReference>
<dbReference type="Pfam" id="PF00271">
    <property type="entry name" value="Helicase_C"/>
    <property type="match status" value="1"/>
</dbReference>
<dbReference type="InterPro" id="IPR045562">
    <property type="entry name" value="RecG_dom3_C"/>
</dbReference>